<keyword evidence="3" id="KW-1185">Reference proteome</keyword>
<feature type="region of interest" description="Disordered" evidence="1">
    <location>
        <begin position="212"/>
        <end position="236"/>
    </location>
</feature>
<accession>A0A448WW73</accession>
<feature type="region of interest" description="Disordered" evidence="1">
    <location>
        <begin position="122"/>
        <end position="150"/>
    </location>
</feature>
<evidence type="ECO:0000313" key="2">
    <source>
        <dbReference type="EMBL" id="VEL21670.1"/>
    </source>
</evidence>
<organism evidence="2 3">
    <name type="scientific">Protopolystoma xenopodis</name>
    <dbReference type="NCBI Taxonomy" id="117903"/>
    <lineage>
        <taxon>Eukaryota</taxon>
        <taxon>Metazoa</taxon>
        <taxon>Spiralia</taxon>
        <taxon>Lophotrochozoa</taxon>
        <taxon>Platyhelminthes</taxon>
        <taxon>Monogenea</taxon>
        <taxon>Polyopisthocotylea</taxon>
        <taxon>Polystomatidea</taxon>
        <taxon>Polystomatidae</taxon>
        <taxon>Protopolystoma</taxon>
    </lineage>
</organism>
<name>A0A448WW73_9PLAT</name>
<proteinExistence type="predicted"/>
<evidence type="ECO:0000256" key="1">
    <source>
        <dbReference type="SAM" id="MobiDB-lite"/>
    </source>
</evidence>
<feature type="region of interest" description="Disordered" evidence="1">
    <location>
        <begin position="325"/>
        <end position="421"/>
    </location>
</feature>
<feature type="compositionally biased region" description="Polar residues" evidence="1">
    <location>
        <begin position="385"/>
        <end position="412"/>
    </location>
</feature>
<dbReference type="Proteomes" id="UP000784294">
    <property type="component" value="Unassembled WGS sequence"/>
</dbReference>
<dbReference type="EMBL" id="CAAALY010052500">
    <property type="protein sequence ID" value="VEL21670.1"/>
    <property type="molecule type" value="Genomic_DNA"/>
</dbReference>
<reference evidence="2" key="1">
    <citation type="submission" date="2018-11" db="EMBL/GenBank/DDBJ databases">
        <authorList>
            <consortium name="Pathogen Informatics"/>
        </authorList>
    </citation>
    <scope>NUCLEOTIDE SEQUENCE</scope>
</reference>
<feature type="region of interest" description="Disordered" evidence="1">
    <location>
        <begin position="76"/>
        <end position="98"/>
    </location>
</feature>
<feature type="compositionally biased region" description="Low complexity" evidence="1">
    <location>
        <begin position="326"/>
        <end position="362"/>
    </location>
</feature>
<dbReference type="AlphaFoldDB" id="A0A448WW73"/>
<feature type="compositionally biased region" description="Low complexity" evidence="1">
    <location>
        <begin position="9"/>
        <end position="25"/>
    </location>
</feature>
<feature type="compositionally biased region" description="Basic residues" evidence="1">
    <location>
        <begin position="217"/>
        <end position="227"/>
    </location>
</feature>
<gene>
    <name evidence="2" type="ORF">PXEA_LOCUS15110</name>
</gene>
<evidence type="ECO:0000313" key="3">
    <source>
        <dbReference type="Proteomes" id="UP000784294"/>
    </source>
</evidence>
<feature type="region of interest" description="Disordered" evidence="1">
    <location>
        <begin position="1"/>
        <end position="25"/>
    </location>
</feature>
<comment type="caution">
    <text evidence="2">The sequence shown here is derived from an EMBL/GenBank/DDBJ whole genome shotgun (WGS) entry which is preliminary data.</text>
</comment>
<protein>
    <submittedName>
        <fullName evidence="2">Uncharacterized protein</fullName>
    </submittedName>
</protein>
<sequence length="421" mass="44284">MTSNANCRPTSALSASSTSSCALNSPSISSLTSLLPLASENRSCGPLQKQSSTSYFPVSQTPLSPIETSAALPPAQVPSLSFHHPPPPPQFLPPASSHSAVVSNSNSVSLCRTSSLLAFWPDGSESSQSENSEESTHPAGRSPNGLKLRSTYDFPASGRLKQKIFESTTPITTASTATAVAPEAASIGVAQSLLLAGLERTASSTIIDTQINESASRRHARRPHRQTHSAESSPTKVLASFLQVPEAGGGVMTRRMSERQLRRSLTSTDTSEIRNETISLATQTSKVVAEMASSRDQFSCSGPLRPLPSLPLSRRRIVSFTVLENSDSSDVSSESSFSPSLSLSSSLPSPSPSSNSIDSTSDAPLGKFTRGRIRKTILPERAEQTDQNPPVLSAASPSLTHVSPSISASSAGTLEPQETDI</sequence>